<dbReference type="SFLD" id="SFLDG01082">
    <property type="entry name" value="B12-binding_domain_containing"/>
    <property type="match status" value="1"/>
</dbReference>
<sequence length="608" mass="69432">MNLEGLLQRVEKPSRYIGGELNTFNKPLDDHTIRFCFAFPDVYEVGMSHLGMQIIYQLLNGVEDVFCERVFAPWHDMEAMMRENEMKLFSLETKTQLGDMDVIGFTLQYELSYTNILNMLNLSGISLLSKDRHGRDPLIVAGGPCAYNPEPLAEIVDMFFIGEGEELLIDFIDVYRLYKLKQIDKETLLRRCADIEGVYVPKFYEPQYNEDGTIQSVKTIDGVPEVIKKRIVRNLDDGFKLETMIVPFADIVHDRAMLEVFRGCTRGCRFCQAGMLYRPIRERGQDSLVENIDKILSSTGFEEVSLTSLSTMDYSGIDALVKKLVDKYEAQSVGVSLPSLRLDSFSIDVLKEIQKIKKTGLTFAPEAGTQRLRDVINKGVTEDDIESTFKSIFELGWSRVKLYFMIGLPTETMDDLDGIADIANLGTYLFKQYKPEYMKKSVQVTVSTSCFVPKPFTPFQWMAQSTAEAFYEKIDHLKGKLNNKKVVYNYHDPKTSVLEGVFARGDRKLAAVLIKAYELGCKFDGWQEYFNHDNWMKAFEACDVSPDFYTTRERQKDEIFPWDVISPGVTKQYLWLENTRALDETVTGDCRTDCKGCGVNKIIIGGDC</sequence>
<accession>A0ABS5PPH9</accession>
<dbReference type="InterPro" id="IPR007197">
    <property type="entry name" value="rSAM"/>
</dbReference>
<dbReference type="PANTHER" id="PTHR42731">
    <property type="entry name" value="SLL1084 PROTEIN"/>
    <property type="match status" value="1"/>
</dbReference>
<dbReference type="Pfam" id="PF19864">
    <property type="entry name" value="Radical_SAM_N2"/>
    <property type="match status" value="1"/>
</dbReference>
<evidence type="ECO:0000313" key="3">
    <source>
        <dbReference type="Proteomes" id="UP000746471"/>
    </source>
</evidence>
<dbReference type="Proteomes" id="UP000746471">
    <property type="component" value="Unassembled WGS sequence"/>
</dbReference>
<dbReference type="Pfam" id="PF04055">
    <property type="entry name" value="Radical_SAM"/>
    <property type="match status" value="1"/>
</dbReference>
<dbReference type="SFLD" id="SFLDS00029">
    <property type="entry name" value="Radical_SAM"/>
    <property type="match status" value="1"/>
</dbReference>
<dbReference type="InterPro" id="IPR058240">
    <property type="entry name" value="rSAM_sf"/>
</dbReference>
<dbReference type="NCBIfam" id="TIGR03960">
    <property type="entry name" value="rSAM_fuse_unch"/>
    <property type="match status" value="1"/>
</dbReference>
<organism evidence="2 3">
    <name type="scientific">Fusibacter paucivorans</name>
    <dbReference type="NCBI Taxonomy" id="76009"/>
    <lineage>
        <taxon>Bacteria</taxon>
        <taxon>Bacillati</taxon>
        <taxon>Bacillota</taxon>
        <taxon>Clostridia</taxon>
        <taxon>Eubacteriales</taxon>
        <taxon>Eubacteriales Family XII. Incertae Sedis</taxon>
        <taxon>Fusibacter</taxon>
    </lineage>
</organism>
<dbReference type="InterPro" id="IPR023862">
    <property type="entry name" value="CHP03960_rSAM"/>
</dbReference>
<proteinExistence type="predicted"/>
<dbReference type="InterPro" id="IPR023404">
    <property type="entry name" value="rSAM_horseshoe"/>
</dbReference>
<keyword evidence="3" id="KW-1185">Reference proteome</keyword>
<comment type="caution">
    <text evidence="2">The sequence shown here is derived from an EMBL/GenBank/DDBJ whole genome shotgun (WGS) entry which is preliminary data.</text>
</comment>
<evidence type="ECO:0000313" key="2">
    <source>
        <dbReference type="EMBL" id="MBS7526827.1"/>
    </source>
</evidence>
<dbReference type="Gene3D" id="3.80.30.20">
    <property type="entry name" value="tm_1862 like domain"/>
    <property type="match status" value="1"/>
</dbReference>
<dbReference type="RefSeq" id="WP_213236683.1">
    <property type="nucleotide sequence ID" value="NZ_JAHBCL010000013.1"/>
</dbReference>
<dbReference type="EMBL" id="JAHBCL010000013">
    <property type="protein sequence ID" value="MBS7526827.1"/>
    <property type="molecule type" value="Genomic_DNA"/>
</dbReference>
<dbReference type="PROSITE" id="PS51918">
    <property type="entry name" value="RADICAL_SAM"/>
    <property type="match status" value="1"/>
</dbReference>
<protein>
    <submittedName>
        <fullName evidence="2">TIGR03960 family B12-binding radical SAM protein</fullName>
    </submittedName>
</protein>
<dbReference type="PANTHER" id="PTHR42731:SF1">
    <property type="entry name" value="RADICAL SAM DOMAIN PROTEIN"/>
    <property type="match status" value="1"/>
</dbReference>
<dbReference type="CDD" id="cd01335">
    <property type="entry name" value="Radical_SAM"/>
    <property type="match status" value="1"/>
</dbReference>
<evidence type="ECO:0000259" key="1">
    <source>
        <dbReference type="PROSITE" id="PS51918"/>
    </source>
</evidence>
<reference evidence="2 3" key="1">
    <citation type="submission" date="2021-05" db="EMBL/GenBank/DDBJ databases">
        <title>Fusibacter ferrireducens sp. nov., an anaerobic, sulfur- and Fe-reducing bacterium isolated from the mangrove sediment.</title>
        <authorList>
            <person name="Qiu D."/>
        </authorList>
    </citation>
    <scope>NUCLEOTIDE SEQUENCE [LARGE SCALE GENOMIC DNA]</scope>
    <source>
        <strain evidence="2 3">DSM 12116</strain>
    </source>
</reference>
<dbReference type="SMART" id="SM00729">
    <property type="entry name" value="Elp3"/>
    <property type="match status" value="1"/>
</dbReference>
<feature type="domain" description="Radical SAM core" evidence="1">
    <location>
        <begin position="250"/>
        <end position="484"/>
    </location>
</feature>
<gene>
    <name evidence="2" type="ORF">KHM83_09070</name>
</gene>
<dbReference type="InterPro" id="IPR006638">
    <property type="entry name" value="Elp3/MiaA/NifB-like_rSAM"/>
</dbReference>
<name>A0ABS5PPH9_9FIRM</name>
<dbReference type="SUPFAM" id="SSF102114">
    <property type="entry name" value="Radical SAM enzymes"/>
    <property type="match status" value="1"/>
</dbReference>
<dbReference type="InterPro" id="IPR045784">
    <property type="entry name" value="Radical_SAM_N2"/>
</dbReference>